<gene>
    <name evidence="10" type="ORF">PEVE_00000955</name>
</gene>
<keyword evidence="4 6" id="KW-0862">Zinc</keyword>
<evidence type="ECO:0000256" key="4">
    <source>
        <dbReference type="ARBA" id="ARBA00022833"/>
    </source>
</evidence>
<feature type="binding site" evidence="6">
    <location>
        <position position="129"/>
    </location>
    <ligand>
        <name>Zn(2+)</name>
        <dbReference type="ChEBI" id="CHEBI:29105"/>
        <note>catalytic</note>
    </ligand>
</feature>
<evidence type="ECO:0000256" key="5">
    <source>
        <dbReference type="ARBA" id="ARBA00023049"/>
    </source>
</evidence>
<feature type="binding site" evidence="6">
    <location>
        <position position="139"/>
    </location>
    <ligand>
        <name>Zn(2+)</name>
        <dbReference type="ChEBI" id="CHEBI:29105"/>
        <note>catalytic</note>
    </ligand>
</feature>
<feature type="compositionally biased region" description="Acidic residues" evidence="8">
    <location>
        <begin position="172"/>
        <end position="181"/>
    </location>
</feature>
<feature type="non-terminal residue" evidence="10">
    <location>
        <position position="1"/>
    </location>
</feature>
<accession>A0ABN8PYL8</accession>
<dbReference type="PANTHER" id="PTHR10127">
    <property type="entry name" value="DISCOIDIN, CUB, EGF, LAMININ , AND ZINC METALLOPROTEASE DOMAIN CONTAINING"/>
    <property type="match status" value="1"/>
</dbReference>
<feature type="domain" description="Peptidase M12A" evidence="9">
    <location>
        <begin position="38"/>
        <end position="255"/>
    </location>
</feature>
<dbReference type="InterPro" id="IPR001506">
    <property type="entry name" value="Peptidase_M12A"/>
</dbReference>
<dbReference type="EMBL" id="CALNXI010001047">
    <property type="protein sequence ID" value="CAH3153086.1"/>
    <property type="molecule type" value="Genomic_DNA"/>
</dbReference>
<comment type="caution">
    <text evidence="10">The sequence shown here is derived from an EMBL/GenBank/DDBJ whole genome shotgun (WGS) entry which is preliminary data.</text>
</comment>
<comment type="caution">
    <text evidence="6">Lacks conserved residue(s) required for the propagation of feature annotation.</text>
</comment>
<dbReference type="CDD" id="cd04280">
    <property type="entry name" value="ZnMc_astacin_like"/>
    <property type="match status" value="1"/>
</dbReference>
<feature type="binding site" evidence="6">
    <location>
        <position position="133"/>
    </location>
    <ligand>
        <name>Zn(2+)</name>
        <dbReference type="ChEBI" id="CHEBI:29105"/>
        <note>catalytic</note>
    </ligand>
</feature>
<dbReference type="PRINTS" id="PR00480">
    <property type="entry name" value="ASTACIN"/>
</dbReference>
<evidence type="ECO:0000256" key="3">
    <source>
        <dbReference type="ARBA" id="ARBA00022801"/>
    </source>
</evidence>
<evidence type="ECO:0000259" key="9">
    <source>
        <dbReference type="PROSITE" id="PS51864"/>
    </source>
</evidence>
<dbReference type="SMART" id="SM00235">
    <property type="entry name" value="ZnMc"/>
    <property type="match status" value="1"/>
</dbReference>
<dbReference type="InterPro" id="IPR024079">
    <property type="entry name" value="MetalloPept_cat_dom_sf"/>
</dbReference>
<comment type="cofactor">
    <cofactor evidence="6 7">
        <name>Zn(2+)</name>
        <dbReference type="ChEBI" id="CHEBI:29105"/>
    </cofactor>
    <text evidence="6 7">Binds 1 zinc ion per subunit.</text>
</comment>
<evidence type="ECO:0000256" key="6">
    <source>
        <dbReference type="PROSITE-ProRule" id="PRU01211"/>
    </source>
</evidence>
<dbReference type="InterPro" id="IPR034035">
    <property type="entry name" value="Astacin-like_dom"/>
</dbReference>
<keyword evidence="11" id="KW-1185">Reference proteome</keyword>
<keyword evidence="2 6" id="KW-0479">Metal-binding</keyword>
<evidence type="ECO:0000313" key="10">
    <source>
        <dbReference type="EMBL" id="CAH3153086.1"/>
    </source>
</evidence>
<evidence type="ECO:0000256" key="7">
    <source>
        <dbReference type="RuleBase" id="RU361183"/>
    </source>
</evidence>
<feature type="region of interest" description="Disordered" evidence="8">
    <location>
        <begin position="163"/>
        <end position="184"/>
    </location>
</feature>
<evidence type="ECO:0000256" key="1">
    <source>
        <dbReference type="ARBA" id="ARBA00022670"/>
    </source>
</evidence>
<dbReference type="Proteomes" id="UP001159427">
    <property type="component" value="Unassembled WGS sequence"/>
</dbReference>
<dbReference type="Gene3D" id="3.40.390.10">
    <property type="entry name" value="Collagenase (Catalytic Domain)"/>
    <property type="match status" value="1"/>
</dbReference>
<protein>
    <recommendedName>
        <fullName evidence="7">Metalloendopeptidase</fullName>
        <ecNumber evidence="7">3.4.24.-</ecNumber>
    </recommendedName>
</protein>
<keyword evidence="3 6" id="KW-0378">Hydrolase</keyword>
<organism evidence="10 11">
    <name type="scientific">Porites evermanni</name>
    <dbReference type="NCBI Taxonomy" id="104178"/>
    <lineage>
        <taxon>Eukaryota</taxon>
        <taxon>Metazoa</taxon>
        <taxon>Cnidaria</taxon>
        <taxon>Anthozoa</taxon>
        <taxon>Hexacorallia</taxon>
        <taxon>Scleractinia</taxon>
        <taxon>Fungiina</taxon>
        <taxon>Poritidae</taxon>
        <taxon>Porites</taxon>
    </lineage>
</organism>
<keyword evidence="5 6" id="KW-0482">Metalloprotease</keyword>
<dbReference type="InterPro" id="IPR006026">
    <property type="entry name" value="Peptidase_Metallo"/>
</dbReference>
<dbReference type="PROSITE" id="PS51864">
    <property type="entry name" value="ASTACIN"/>
    <property type="match status" value="1"/>
</dbReference>
<reference evidence="10 11" key="1">
    <citation type="submission" date="2022-05" db="EMBL/GenBank/DDBJ databases">
        <authorList>
            <consortium name="Genoscope - CEA"/>
            <person name="William W."/>
        </authorList>
    </citation>
    <scope>NUCLEOTIDE SEQUENCE [LARGE SCALE GENOMIC DNA]</scope>
</reference>
<feature type="active site" evidence="6">
    <location>
        <position position="130"/>
    </location>
</feature>
<evidence type="ECO:0000256" key="2">
    <source>
        <dbReference type="ARBA" id="ARBA00022723"/>
    </source>
</evidence>
<keyword evidence="1 6" id="KW-0645">Protease</keyword>
<dbReference type="PANTHER" id="PTHR10127:SF780">
    <property type="entry name" value="METALLOENDOPEPTIDASE"/>
    <property type="match status" value="1"/>
</dbReference>
<name>A0ABN8PYL8_9CNID</name>
<evidence type="ECO:0000256" key="8">
    <source>
        <dbReference type="SAM" id="MobiDB-lite"/>
    </source>
</evidence>
<evidence type="ECO:0000313" key="11">
    <source>
        <dbReference type="Proteomes" id="UP001159427"/>
    </source>
</evidence>
<dbReference type="SUPFAM" id="SSF55486">
    <property type="entry name" value="Metalloproteases ('zincins'), catalytic domain"/>
    <property type="match status" value="1"/>
</dbReference>
<dbReference type="EC" id="3.4.24.-" evidence="7"/>
<dbReference type="Pfam" id="PF01400">
    <property type="entry name" value="Astacin"/>
    <property type="match status" value="2"/>
</dbReference>
<proteinExistence type="predicted"/>
<sequence length="293" mass="33076">NRDIEDPDLFEGDMYLTPEQRWYAMMGLDVFTSNRQGAAIKGPLWPGGVVVYDIAPALAREPKAYTAILAGMDEWARKTCISFKKRTTETDYAYFTDAGSGCSSRVGKVGSRQDIILSSRCWYKGTVIHEIGHAIGFFHEQSRPDRDTYITILTENIQAGTFENSSNRCDDNADEYDDNDDGKEHNFRKYDRSLIDSLGTPYDYRSVMHYSAKAFTKNGLPTLMVKQEGFQNVIGQRNGLSAIDADQAKKLYRCGEIQTRHCPPRTKCVEKGSQIHALKHPSQAGRYLSRPTK</sequence>